<evidence type="ECO:0000256" key="1">
    <source>
        <dbReference type="ARBA" id="ARBA00001946"/>
    </source>
</evidence>
<gene>
    <name evidence="4" type="ORF">A2983_02955</name>
</gene>
<evidence type="ECO:0000313" key="4">
    <source>
        <dbReference type="EMBL" id="OGH78596.1"/>
    </source>
</evidence>
<dbReference type="PROSITE" id="PS51462">
    <property type="entry name" value="NUDIX"/>
    <property type="match status" value="1"/>
</dbReference>
<sequence>MEMRIYATAIVEKDGKILLVQEAKQKNFQKWNYPGGTMEVTEKAWEAAKREVFEETKLEVEITALLGVYNSIGKNHSIRFVFVAKPIAGTEEAGDNILAVRWADPAELKDLDPAHHVNPLVFEAAVADYLKGIRYPLEIIREMGKHNK</sequence>
<dbReference type="SUPFAM" id="SSF55811">
    <property type="entry name" value="Nudix"/>
    <property type="match status" value="1"/>
</dbReference>
<dbReference type="InterPro" id="IPR000086">
    <property type="entry name" value="NUDIX_hydrolase_dom"/>
</dbReference>
<evidence type="ECO:0000259" key="3">
    <source>
        <dbReference type="PROSITE" id="PS51462"/>
    </source>
</evidence>
<dbReference type="Gene3D" id="3.90.79.10">
    <property type="entry name" value="Nucleoside Triphosphate Pyrophosphohydrolase"/>
    <property type="match status" value="1"/>
</dbReference>
<comment type="cofactor">
    <cofactor evidence="1">
        <name>Mg(2+)</name>
        <dbReference type="ChEBI" id="CHEBI:18420"/>
    </cofactor>
</comment>
<dbReference type="AlphaFoldDB" id="A0A1F6N3N2"/>
<proteinExistence type="predicted"/>
<evidence type="ECO:0000256" key="2">
    <source>
        <dbReference type="ARBA" id="ARBA00022801"/>
    </source>
</evidence>
<keyword evidence="2" id="KW-0378">Hydrolase</keyword>
<comment type="caution">
    <text evidence="4">The sequence shown here is derived from an EMBL/GenBank/DDBJ whole genome shotgun (WGS) entry which is preliminary data.</text>
</comment>
<feature type="domain" description="Nudix hydrolase" evidence="3">
    <location>
        <begin position="1"/>
        <end position="126"/>
    </location>
</feature>
<evidence type="ECO:0000313" key="5">
    <source>
        <dbReference type="Proteomes" id="UP000177040"/>
    </source>
</evidence>
<reference evidence="4 5" key="1">
    <citation type="journal article" date="2016" name="Nat. Commun.">
        <title>Thousands of microbial genomes shed light on interconnected biogeochemical processes in an aquifer system.</title>
        <authorList>
            <person name="Anantharaman K."/>
            <person name="Brown C.T."/>
            <person name="Hug L.A."/>
            <person name="Sharon I."/>
            <person name="Castelle C.J."/>
            <person name="Probst A.J."/>
            <person name="Thomas B.C."/>
            <person name="Singh A."/>
            <person name="Wilkins M.J."/>
            <person name="Karaoz U."/>
            <person name="Brodie E.L."/>
            <person name="Williams K.H."/>
            <person name="Hubbard S.S."/>
            <person name="Banfield J.F."/>
        </authorList>
    </citation>
    <scope>NUCLEOTIDE SEQUENCE [LARGE SCALE GENOMIC DNA]</scope>
</reference>
<name>A0A1F6N3N2_9BACT</name>
<dbReference type="EMBL" id="MFQH01000006">
    <property type="protein sequence ID" value="OGH78596.1"/>
    <property type="molecule type" value="Genomic_DNA"/>
</dbReference>
<organism evidence="4 5">
    <name type="scientific">Candidatus Magasanikbacteria bacterium RIFCSPLOWO2_01_FULL_40_15</name>
    <dbReference type="NCBI Taxonomy" id="1798686"/>
    <lineage>
        <taxon>Bacteria</taxon>
        <taxon>Candidatus Magasanikiibacteriota</taxon>
    </lineage>
</organism>
<dbReference type="Pfam" id="PF00293">
    <property type="entry name" value="NUDIX"/>
    <property type="match status" value="1"/>
</dbReference>
<dbReference type="PANTHER" id="PTHR43046:SF14">
    <property type="entry name" value="MUTT_NUDIX FAMILY PROTEIN"/>
    <property type="match status" value="1"/>
</dbReference>
<dbReference type="Proteomes" id="UP000177040">
    <property type="component" value="Unassembled WGS sequence"/>
</dbReference>
<dbReference type="PANTHER" id="PTHR43046">
    <property type="entry name" value="GDP-MANNOSE MANNOSYL HYDROLASE"/>
    <property type="match status" value="1"/>
</dbReference>
<protein>
    <recommendedName>
        <fullName evidence="3">Nudix hydrolase domain-containing protein</fullName>
    </recommendedName>
</protein>
<dbReference type="InterPro" id="IPR015797">
    <property type="entry name" value="NUDIX_hydrolase-like_dom_sf"/>
</dbReference>
<accession>A0A1F6N3N2</accession>
<dbReference type="GO" id="GO:0016787">
    <property type="term" value="F:hydrolase activity"/>
    <property type="evidence" value="ECO:0007669"/>
    <property type="project" value="UniProtKB-KW"/>
</dbReference>